<dbReference type="InterPro" id="IPR023476">
    <property type="entry name" value="Pep_tRNA_hydro_II_dom_sf"/>
</dbReference>
<comment type="caution">
    <text evidence="1">The sequence shown here is derived from an EMBL/GenBank/DDBJ whole genome shotgun (WGS) entry which is preliminary data.</text>
</comment>
<evidence type="ECO:0000313" key="2">
    <source>
        <dbReference type="Proteomes" id="UP001223743"/>
    </source>
</evidence>
<gene>
    <name evidence="1" type="ORF">QO015_003652</name>
</gene>
<keyword evidence="2" id="KW-1185">Reference proteome</keyword>
<proteinExistence type="predicted"/>
<reference evidence="1 2" key="1">
    <citation type="submission" date="2023-07" db="EMBL/GenBank/DDBJ databases">
        <title>Genomic Encyclopedia of Type Strains, Phase IV (KMG-IV): sequencing the most valuable type-strain genomes for metagenomic binning, comparative biology and taxonomic classification.</title>
        <authorList>
            <person name="Goeker M."/>
        </authorList>
    </citation>
    <scope>NUCLEOTIDE SEQUENCE [LARGE SCALE GENOMIC DNA]</scope>
    <source>
        <strain evidence="1 2">B1-1</strain>
    </source>
</reference>
<evidence type="ECO:0008006" key="3">
    <source>
        <dbReference type="Google" id="ProtNLM"/>
    </source>
</evidence>
<dbReference type="EMBL" id="JAUSWJ010000001">
    <property type="protein sequence ID" value="MDQ0518039.1"/>
    <property type="molecule type" value="Genomic_DNA"/>
</dbReference>
<sequence>MLYATKTALVILDDLLPWQKVNIAAFLAGGLVNRHPDIIGEPYRDASGQAYTALIREPVFVFGADGAGLARTHGRALSRGLDIALYIREMFSTSNDADNRAAVAAVSGAGLDLVGIGLHAERKIVDKVTAGLKFMG</sequence>
<organism evidence="1 2">
    <name type="scientific">Kaistia geumhonensis</name>
    <dbReference type="NCBI Taxonomy" id="410839"/>
    <lineage>
        <taxon>Bacteria</taxon>
        <taxon>Pseudomonadati</taxon>
        <taxon>Pseudomonadota</taxon>
        <taxon>Alphaproteobacteria</taxon>
        <taxon>Hyphomicrobiales</taxon>
        <taxon>Kaistiaceae</taxon>
        <taxon>Kaistia</taxon>
    </lineage>
</organism>
<dbReference type="Proteomes" id="UP001223743">
    <property type="component" value="Unassembled WGS sequence"/>
</dbReference>
<dbReference type="InterPro" id="IPR018988">
    <property type="entry name" value="DUF2000"/>
</dbReference>
<dbReference type="SUPFAM" id="SSF102462">
    <property type="entry name" value="Peptidyl-tRNA hydrolase II"/>
    <property type="match status" value="1"/>
</dbReference>
<accession>A0ABU0MAQ8</accession>
<dbReference type="Pfam" id="PF09391">
    <property type="entry name" value="DUF2000"/>
    <property type="match status" value="1"/>
</dbReference>
<dbReference type="RefSeq" id="WP_266283453.1">
    <property type="nucleotide sequence ID" value="NZ_JAPKNF010000003.1"/>
</dbReference>
<dbReference type="Gene3D" id="3.40.1490.10">
    <property type="entry name" value="Bit1"/>
    <property type="match status" value="1"/>
</dbReference>
<evidence type="ECO:0000313" key="1">
    <source>
        <dbReference type="EMBL" id="MDQ0518039.1"/>
    </source>
</evidence>
<protein>
    <recommendedName>
        <fullName evidence="3">DUF2000 domain-containing protein</fullName>
    </recommendedName>
</protein>
<name>A0ABU0MAQ8_9HYPH</name>